<name>A0AAV4XUY1_CAEEX</name>
<evidence type="ECO:0000313" key="1">
    <source>
        <dbReference type="EMBL" id="GIY97548.1"/>
    </source>
</evidence>
<dbReference type="AlphaFoldDB" id="A0AAV4XUY1"/>
<sequence length="120" mass="14078">MPSTNKQFTSQRDVCSHLHPICSSIQYFYHQNLHYYPLVSFFPKNTRFPEIQQPSPFYSRGRVLFLMLTERSTSDVSDHCHNRTKISLVTCRGLKIRPSRRSSRWDLTVPKTGAGKQRVF</sequence>
<evidence type="ECO:0000313" key="2">
    <source>
        <dbReference type="Proteomes" id="UP001054945"/>
    </source>
</evidence>
<reference evidence="1 2" key="1">
    <citation type="submission" date="2021-06" db="EMBL/GenBank/DDBJ databases">
        <title>Caerostris extrusa draft genome.</title>
        <authorList>
            <person name="Kono N."/>
            <person name="Arakawa K."/>
        </authorList>
    </citation>
    <scope>NUCLEOTIDE SEQUENCE [LARGE SCALE GENOMIC DNA]</scope>
</reference>
<gene>
    <name evidence="1" type="ORF">CEXT_448121</name>
</gene>
<keyword evidence="2" id="KW-1185">Reference proteome</keyword>
<dbReference type="Proteomes" id="UP001054945">
    <property type="component" value="Unassembled WGS sequence"/>
</dbReference>
<protein>
    <submittedName>
        <fullName evidence="1">Uncharacterized protein</fullName>
    </submittedName>
</protein>
<dbReference type="EMBL" id="BPLR01018177">
    <property type="protein sequence ID" value="GIY97548.1"/>
    <property type="molecule type" value="Genomic_DNA"/>
</dbReference>
<accession>A0AAV4XUY1</accession>
<comment type="caution">
    <text evidence="1">The sequence shown here is derived from an EMBL/GenBank/DDBJ whole genome shotgun (WGS) entry which is preliminary data.</text>
</comment>
<proteinExistence type="predicted"/>
<organism evidence="1 2">
    <name type="scientific">Caerostris extrusa</name>
    <name type="common">Bark spider</name>
    <name type="synonym">Caerostris bankana</name>
    <dbReference type="NCBI Taxonomy" id="172846"/>
    <lineage>
        <taxon>Eukaryota</taxon>
        <taxon>Metazoa</taxon>
        <taxon>Ecdysozoa</taxon>
        <taxon>Arthropoda</taxon>
        <taxon>Chelicerata</taxon>
        <taxon>Arachnida</taxon>
        <taxon>Araneae</taxon>
        <taxon>Araneomorphae</taxon>
        <taxon>Entelegynae</taxon>
        <taxon>Araneoidea</taxon>
        <taxon>Araneidae</taxon>
        <taxon>Caerostris</taxon>
    </lineage>
</organism>